<name>A0ABS5SXQ5_9GAMM</name>
<dbReference type="Proteomes" id="UP000790096">
    <property type="component" value="Unassembled WGS sequence"/>
</dbReference>
<protein>
    <submittedName>
        <fullName evidence="3">DUF1311 domain-containing protein</fullName>
    </submittedName>
</protein>
<accession>A0ABS5SXQ5</accession>
<feature type="chain" id="PRO_5045128779" evidence="1">
    <location>
        <begin position="22"/>
        <end position="161"/>
    </location>
</feature>
<comment type="caution">
    <text evidence="3">The sequence shown here is derived from an EMBL/GenBank/DDBJ whole genome shotgun (WGS) entry which is preliminary data.</text>
</comment>
<evidence type="ECO:0000259" key="2">
    <source>
        <dbReference type="Pfam" id="PF07007"/>
    </source>
</evidence>
<keyword evidence="1" id="KW-0732">Signal</keyword>
<organism evidence="3 4">
    <name type="scientific">Rosenbergiella gaditana</name>
    <dbReference type="NCBI Taxonomy" id="2726987"/>
    <lineage>
        <taxon>Bacteria</taxon>
        <taxon>Pseudomonadati</taxon>
        <taxon>Pseudomonadota</taxon>
        <taxon>Gammaproteobacteria</taxon>
        <taxon>Enterobacterales</taxon>
        <taxon>Erwiniaceae</taxon>
        <taxon>Rosenbergiella</taxon>
    </lineage>
</organism>
<evidence type="ECO:0000313" key="4">
    <source>
        <dbReference type="Proteomes" id="UP000790096"/>
    </source>
</evidence>
<dbReference type="RefSeq" id="WP_214237541.1">
    <property type="nucleotide sequence ID" value="NZ_JABBFR010000013.1"/>
</dbReference>
<dbReference type="InterPro" id="IPR009739">
    <property type="entry name" value="LprI-like_N"/>
</dbReference>
<reference evidence="3 4" key="1">
    <citation type="submission" date="2020-04" db="EMBL/GenBank/DDBJ databases">
        <title>Genome sequencing of Rosenbergiella species.</title>
        <authorList>
            <person name="Alvarez-Perez S."/>
            <person name="Lievens B."/>
        </authorList>
    </citation>
    <scope>NUCLEOTIDE SEQUENCE [LARGE SCALE GENOMIC DNA]</scope>
    <source>
        <strain evidence="3 4">S61</strain>
    </source>
</reference>
<proteinExistence type="predicted"/>
<dbReference type="Pfam" id="PF07007">
    <property type="entry name" value="LprI"/>
    <property type="match status" value="1"/>
</dbReference>
<evidence type="ECO:0000256" key="1">
    <source>
        <dbReference type="SAM" id="SignalP"/>
    </source>
</evidence>
<evidence type="ECO:0000313" key="3">
    <source>
        <dbReference type="EMBL" id="MBT0724883.1"/>
    </source>
</evidence>
<dbReference type="Gene3D" id="1.20.1270.180">
    <property type="match status" value="1"/>
</dbReference>
<feature type="domain" description="Lysozyme inhibitor LprI-like N-terminal" evidence="2">
    <location>
        <begin position="39"/>
        <end position="150"/>
    </location>
</feature>
<keyword evidence="4" id="KW-1185">Reference proteome</keyword>
<sequence length="161" mass="18405">MKNYLITCVITALILSPLAMATVSESQKSILDSQENENCMNKTQGGDNIKYHECLNSELLKSSRALRSKYDKKLEEIRTSSDYDFYDSINDTRKSLRPKVERSYKTEQATWITYRDSYCKNIVSGALTGDSAFVGNVSCIINMNKRRIEEINLMYNPASAW</sequence>
<dbReference type="EMBL" id="JABBFR010000013">
    <property type="protein sequence ID" value="MBT0724883.1"/>
    <property type="molecule type" value="Genomic_DNA"/>
</dbReference>
<feature type="signal peptide" evidence="1">
    <location>
        <begin position="1"/>
        <end position="21"/>
    </location>
</feature>
<gene>
    <name evidence="3" type="ORF">HH682_10680</name>
</gene>